<dbReference type="SUPFAM" id="SSF50494">
    <property type="entry name" value="Trypsin-like serine proteases"/>
    <property type="match status" value="2"/>
</dbReference>
<feature type="domain" description="Peptidase S1" evidence="12">
    <location>
        <begin position="67"/>
        <end position="301"/>
    </location>
</feature>
<evidence type="ECO:0000256" key="4">
    <source>
        <dbReference type="ARBA" id="ARBA00022801"/>
    </source>
</evidence>
<evidence type="ECO:0000313" key="13">
    <source>
        <dbReference type="EnsemblMetazoa" id="LLOJ008240-PA"/>
    </source>
</evidence>
<dbReference type="FunFam" id="2.40.10.10:FF:000010">
    <property type="entry name" value="Kallikrein related peptidase 11"/>
    <property type="match status" value="1"/>
</dbReference>
<comment type="similarity">
    <text evidence="8">Belongs to the peptidase S1 family. CLIP subfamily.</text>
</comment>
<dbReference type="FunFam" id="2.40.10.10:FF:000120">
    <property type="entry name" value="Putative serine protease"/>
    <property type="match status" value="1"/>
</dbReference>
<evidence type="ECO:0000256" key="1">
    <source>
        <dbReference type="ARBA" id="ARBA00022659"/>
    </source>
</evidence>
<dbReference type="VEuPathDB" id="VectorBase:LLONM1_003100"/>
<evidence type="ECO:0000256" key="5">
    <source>
        <dbReference type="ARBA" id="ARBA00022820"/>
    </source>
</evidence>
<feature type="signal peptide" evidence="11">
    <location>
        <begin position="1"/>
        <end position="20"/>
    </location>
</feature>
<dbReference type="Pfam" id="PF00089">
    <property type="entry name" value="Trypsin"/>
    <property type="match status" value="2"/>
</dbReference>
<evidence type="ECO:0000256" key="6">
    <source>
        <dbReference type="ARBA" id="ARBA00022825"/>
    </source>
</evidence>
<dbReference type="CDD" id="cd00190">
    <property type="entry name" value="Tryp_SPc"/>
    <property type="match status" value="1"/>
</dbReference>
<dbReference type="GO" id="GO:0006508">
    <property type="term" value="P:proteolysis"/>
    <property type="evidence" value="ECO:0007669"/>
    <property type="project" value="UniProtKB-KW"/>
</dbReference>
<keyword evidence="7" id="KW-1015">Disulfide bond</keyword>
<dbReference type="Proteomes" id="UP000092461">
    <property type="component" value="Unassembled WGS sequence"/>
</dbReference>
<dbReference type="AlphaFoldDB" id="A0A1B0CTP0"/>
<dbReference type="InterPro" id="IPR018114">
    <property type="entry name" value="TRYPSIN_HIS"/>
</dbReference>
<dbReference type="InterPro" id="IPR001254">
    <property type="entry name" value="Trypsin_dom"/>
</dbReference>
<keyword evidence="4" id="KW-0378">Hydrolase</keyword>
<comment type="catalytic activity">
    <reaction evidence="9">
        <text>Selective cleavage of 103-Arg-|-Ser-104 and 124-Ile-|-Ile-125 bonds in Limulus clotting factor B to form activated factor B. Cleavage of -Pro-Arg-|-Xaa- bonds in synthetic substrates.</text>
        <dbReference type="EC" id="3.4.21.84"/>
    </reaction>
</comment>
<evidence type="ECO:0000313" key="14">
    <source>
        <dbReference type="Proteomes" id="UP000092461"/>
    </source>
</evidence>
<feature type="domain" description="Peptidase S1" evidence="12">
    <location>
        <begin position="316"/>
        <end position="463"/>
    </location>
</feature>
<keyword evidence="2" id="KW-0645">Protease</keyword>
<dbReference type="PANTHER" id="PTHR24252:SF7">
    <property type="entry name" value="HYALIN"/>
    <property type="match status" value="1"/>
</dbReference>
<reference evidence="13" key="1">
    <citation type="submission" date="2020-05" db="UniProtKB">
        <authorList>
            <consortium name="EnsemblMetazoa"/>
        </authorList>
    </citation>
    <scope>IDENTIFICATION</scope>
    <source>
        <strain evidence="13">Jacobina</strain>
    </source>
</reference>
<evidence type="ECO:0000256" key="3">
    <source>
        <dbReference type="ARBA" id="ARBA00022729"/>
    </source>
</evidence>
<dbReference type="InterPro" id="IPR009003">
    <property type="entry name" value="Peptidase_S1_PA"/>
</dbReference>
<dbReference type="EC" id="3.4.21.84" evidence="10"/>
<keyword evidence="5" id="KW-0353">Hemolymph clotting</keyword>
<dbReference type="SMART" id="SM00020">
    <property type="entry name" value="Tryp_SPc"/>
    <property type="match status" value="2"/>
</dbReference>
<evidence type="ECO:0000256" key="7">
    <source>
        <dbReference type="ARBA" id="ARBA00023157"/>
    </source>
</evidence>
<dbReference type="EnsemblMetazoa" id="LLOJ008240-RA">
    <property type="protein sequence ID" value="LLOJ008240-PA"/>
    <property type="gene ID" value="LLOJ008240"/>
</dbReference>
<dbReference type="InterPro" id="IPR001314">
    <property type="entry name" value="Peptidase_S1A"/>
</dbReference>
<dbReference type="VEuPathDB" id="VectorBase:LLOJ008240"/>
<dbReference type="VEuPathDB" id="VectorBase:LLONM1_011851"/>
<dbReference type="EMBL" id="AJWK01027790">
    <property type="status" value="NOT_ANNOTATED_CDS"/>
    <property type="molecule type" value="Genomic_DNA"/>
</dbReference>
<proteinExistence type="inferred from homology"/>
<dbReference type="Gene3D" id="2.40.10.10">
    <property type="entry name" value="Trypsin-like serine proteases"/>
    <property type="match status" value="3"/>
</dbReference>
<protein>
    <recommendedName>
        <fullName evidence="10">limulus clotting factor C</fullName>
        <ecNumber evidence="10">3.4.21.84</ecNumber>
    </recommendedName>
</protein>
<dbReference type="EMBL" id="AJWK01027791">
    <property type="status" value="NOT_ANNOTATED_CDS"/>
    <property type="molecule type" value="Genomic_DNA"/>
</dbReference>
<dbReference type="PROSITE" id="PS50240">
    <property type="entry name" value="TRYPSIN_DOM"/>
    <property type="match status" value="2"/>
</dbReference>
<dbReference type="GO" id="GO:0004252">
    <property type="term" value="F:serine-type endopeptidase activity"/>
    <property type="evidence" value="ECO:0007669"/>
    <property type="project" value="InterPro"/>
</dbReference>
<keyword evidence="1" id="KW-0768">Sushi</keyword>
<organism evidence="13 14">
    <name type="scientific">Lutzomyia longipalpis</name>
    <name type="common">Sand fly</name>
    <dbReference type="NCBI Taxonomy" id="7200"/>
    <lineage>
        <taxon>Eukaryota</taxon>
        <taxon>Metazoa</taxon>
        <taxon>Ecdysozoa</taxon>
        <taxon>Arthropoda</taxon>
        <taxon>Hexapoda</taxon>
        <taxon>Insecta</taxon>
        <taxon>Pterygota</taxon>
        <taxon>Neoptera</taxon>
        <taxon>Endopterygota</taxon>
        <taxon>Diptera</taxon>
        <taxon>Nematocera</taxon>
        <taxon>Psychodoidea</taxon>
        <taxon>Psychodidae</taxon>
        <taxon>Lutzomyia</taxon>
        <taxon>Lutzomyia</taxon>
    </lineage>
</organism>
<keyword evidence="3 11" id="KW-0732">Signal</keyword>
<feature type="chain" id="PRO_5008406140" description="limulus clotting factor C" evidence="11">
    <location>
        <begin position="21"/>
        <end position="481"/>
    </location>
</feature>
<dbReference type="PRINTS" id="PR00722">
    <property type="entry name" value="CHYMOTRYPSIN"/>
</dbReference>
<evidence type="ECO:0000259" key="12">
    <source>
        <dbReference type="PROSITE" id="PS50240"/>
    </source>
</evidence>
<keyword evidence="6" id="KW-0720">Serine protease</keyword>
<keyword evidence="14" id="KW-1185">Reference proteome</keyword>
<evidence type="ECO:0000256" key="10">
    <source>
        <dbReference type="ARBA" id="ARBA00066707"/>
    </source>
</evidence>
<dbReference type="PROSITE" id="PS00134">
    <property type="entry name" value="TRYPSIN_HIS"/>
    <property type="match status" value="1"/>
</dbReference>
<dbReference type="EMBL" id="AJWK01027792">
    <property type="status" value="NOT_ANNOTATED_CDS"/>
    <property type="molecule type" value="Genomic_DNA"/>
</dbReference>
<evidence type="ECO:0000256" key="2">
    <source>
        <dbReference type="ARBA" id="ARBA00022670"/>
    </source>
</evidence>
<evidence type="ECO:0000256" key="8">
    <source>
        <dbReference type="ARBA" id="ARBA00024195"/>
    </source>
</evidence>
<name>A0A1B0CTP0_LUTLO</name>
<dbReference type="PANTHER" id="PTHR24252">
    <property type="entry name" value="ACROSIN-RELATED"/>
    <property type="match status" value="1"/>
</dbReference>
<sequence length="481" mass="52125">MKFGIVSILLVLLFTNGVLNQEEDETSDEASTTEAIPEYENDDEPVIPVYIQPRFDEEGDIKWFPRIIGGTPAVMGEFPGKVSLQTRMGSHFCGGTLIDLNHVLTAAHCVTDSRSQVFNPAALQIMAGDVSITRNSPAATRETRLVSHIFAHPDYDIGTMENDIAVIRVSIPFRLQQGIVMPRPLSRSVPPVGTVCVLAGWGTTSEGTNTPSPSLQRVDLDIIDTDRCNQSYRGLLHGNMFCAGHMAGGRDSCQGDSGGGLMCDGLVTGIVSFGYGCGRRHFPGVYIDVSQYLEWIQQNQGFDGTHDDIPTPRPSNYDIATMENDIAVIRVSIPFRLQQGIVMPRPLSRSVPPVGTVCVLAGWGTTSEGTNTPSPSLQRVDLDIIDTDRCNQSYRGLLHGNMFCAGHMAGGRDSCQGDSGGGLMCDGLVTGIVSFGYGCGRRHFPGVYIDVSQYLEWIQQNQGFDGTHDDIPTPRPSSASF</sequence>
<dbReference type="InterPro" id="IPR043504">
    <property type="entry name" value="Peptidase_S1_PA_chymotrypsin"/>
</dbReference>
<dbReference type="GO" id="GO:0042381">
    <property type="term" value="P:hemolymph coagulation"/>
    <property type="evidence" value="ECO:0007669"/>
    <property type="project" value="UniProtKB-KW"/>
</dbReference>
<evidence type="ECO:0000256" key="11">
    <source>
        <dbReference type="SAM" id="SignalP"/>
    </source>
</evidence>
<accession>A0A1B0CTP0</accession>
<evidence type="ECO:0000256" key="9">
    <source>
        <dbReference type="ARBA" id="ARBA00052079"/>
    </source>
</evidence>